<feature type="transmembrane region" description="Helical" evidence="7">
    <location>
        <begin position="364"/>
        <end position="394"/>
    </location>
</feature>
<feature type="transmembrane region" description="Helical" evidence="7">
    <location>
        <begin position="290"/>
        <end position="315"/>
    </location>
</feature>
<accession>A0ABU3BGE9</accession>
<keyword evidence="6 7" id="KW-0472">Membrane</keyword>
<feature type="transmembrane region" description="Helical" evidence="7">
    <location>
        <begin position="440"/>
        <end position="460"/>
    </location>
</feature>
<evidence type="ECO:0000256" key="7">
    <source>
        <dbReference type="SAM" id="Phobius"/>
    </source>
</evidence>
<dbReference type="CDD" id="cd13127">
    <property type="entry name" value="MATE_tuaB_like"/>
    <property type="match status" value="1"/>
</dbReference>
<sequence length="480" mass="54467">MSLKNKAISSFNWTILDGLVSQGFLFIVGIVLARILSPEEIGIIGYLTVFLAIANIIVEAGFGSALIRKTTVSVKDYNTVFFINLITAFGLYILLYFTAEIIASFFETPILKEILQLAGAVLIINALSLIHKTQYTKFLKFKLQAIVSVTAAAISGICALIMAYAGYGVWSLVALAVVRPAIVCIVYWITNDWRPKWLFSCNSFKELFDFGYKLLLANMINTIYHNIFYIVIGKYFSTASLGFYTRAEQFKTPVSSNITAAIQRISFPILSTIKDDEERLKIAFQKFIRFAVYINFPILLGLIAMAKPMVFLLIGEKWETSILYFQLLCIAGLLYPLQILHLNLLLVKGHSNLNLRLEVIKKLILVPIIILSIKLGILFMIYGLVFFAFIEFFINSFYTRKLIGYSWKEQFMDILPILFLSIVTSLIMFSILYFKLSDLITFILQIIIGIFAFILGSRLLNLPEFDEVYQKVQGVFSKLV</sequence>
<evidence type="ECO:0000256" key="6">
    <source>
        <dbReference type="ARBA" id="ARBA00023136"/>
    </source>
</evidence>
<feature type="transmembrane region" description="Helical" evidence="7">
    <location>
        <begin position="169"/>
        <end position="189"/>
    </location>
</feature>
<evidence type="ECO:0000256" key="1">
    <source>
        <dbReference type="ARBA" id="ARBA00004651"/>
    </source>
</evidence>
<reference evidence="8 9" key="1">
    <citation type="submission" date="2023-09" db="EMBL/GenBank/DDBJ databases">
        <authorList>
            <person name="Rey-Velasco X."/>
        </authorList>
    </citation>
    <scope>NUCLEOTIDE SEQUENCE [LARGE SCALE GENOMIC DNA]</scope>
    <source>
        <strain evidence="8 9">P007</strain>
    </source>
</reference>
<evidence type="ECO:0000256" key="3">
    <source>
        <dbReference type="ARBA" id="ARBA00022475"/>
    </source>
</evidence>
<dbReference type="Pfam" id="PF13440">
    <property type="entry name" value="Polysacc_synt_3"/>
    <property type="match status" value="1"/>
</dbReference>
<dbReference type="EMBL" id="JAVRHU010000002">
    <property type="protein sequence ID" value="MDT0621253.1"/>
    <property type="molecule type" value="Genomic_DNA"/>
</dbReference>
<comment type="subcellular location">
    <subcellularLocation>
        <location evidence="1">Cell membrane</location>
        <topology evidence="1">Multi-pass membrane protein</topology>
    </subcellularLocation>
</comment>
<name>A0ABU3BGE9_9FLAO</name>
<dbReference type="RefSeq" id="WP_311387397.1">
    <property type="nucleotide sequence ID" value="NZ_JAVRHU010000002.1"/>
</dbReference>
<dbReference type="InterPro" id="IPR050833">
    <property type="entry name" value="Poly_Biosynth_Transport"/>
</dbReference>
<dbReference type="Proteomes" id="UP001250662">
    <property type="component" value="Unassembled WGS sequence"/>
</dbReference>
<dbReference type="PANTHER" id="PTHR30250:SF10">
    <property type="entry name" value="LIPOPOLYSACCHARIDE BIOSYNTHESIS PROTEIN WZXC"/>
    <property type="match status" value="1"/>
</dbReference>
<keyword evidence="5 7" id="KW-1133">Transmembrane helix</keyword>
<proteinExistence type="inferred from homology"/>
<feature type="transmembrane region" description="Helical" evidence="7">
    <location>
        <begin position="114"/>
        <end position="131"/>
    </location>
</feature>
<feature type="transmembrane region" description="Helical" evidence="7">
    <location>
        <begin position="12"/>
        <end position="37"/>
    </location>
</feature>
<feature type="transmembrane region" description="Helical" evidence="7">
    <location>
        <begin position="414"/>
        <end position="434"/>
    </location>
</feature>
<gene>
    <name evidence="8" type="ORF">RM520_06435</name>
</gene>
<feature type="transmembrane region" description="Helical" evidence="7">
    <location>
        <begin position="143"/>
        <end position="163"/>
    </location>
</feature>
<comment type="similarity">
    <text evidence="2">Belongs to the polysaccharide synthase family.</text>
</comment>
<feature type="transmembrane region" description="Helical" evidence="7">
    <location>
        <begin position="322"/>
        <end position="344"/>
    </location>
</feature>
<comment type="caution">
    <text evidence="8">The sequence shown here is derived from an EMBL/GenBank/DDBJ whole genome shotgun (WGS) entry which is preliminary data.</text>
</comment>
<keyword evidence="9" id="KW-1185">Reference proteome</keyword>
<dbReference type="PANTHER" id="PTHR30250">
    <property type="entry name" value="PST FAMILY PREDICTED COLANIC ACID TRANSPORTER"/>
    <property type="match status" value="1"/>
</dbReference>
<feature type="transmembrane region" description="Helical" evidence="7">
    <location>
        <begin position="210"/>
        <end position="232"/>
    </location>
</feature>
<evidence type="ECO:0000256" key="2">
    <source>
        <dbReference type="ARBA" id="ARBA00007430"/>
    </source>
</evidence>
<evidence type="ECO:0000256" key="5">
    <source>
        <dbReference type="ARBA" id="ARBA00022989"/>
    </source>
</evidence>
<evidence type="ECO:0000256" key="4">
    <source>
        <dbReference type="ARBA" id="ARBA00022692"/>
    </source>
</evidence>
<keyword evidence="4 7" id="KW-0812">Transmembrane</keyword>
<organism evidence="8 9">
    <name type="scientific">Croceitalea vernalis</name>
    <dbReference type="NCBI Taxonomy" id="3075599"/>
    <lineage>
        <taxon>Bacteria</taxon>
        <taxon>Pseudomonadati</taxon>
        <taxon>Bacteroidota</taxon>
        <taxon>Flavobacteriia</taxon>
        <taxon>Flavobacteriales</taxon>
        <taxon>Flavobacteriaceae</taxon>
        <taxon>Croceitalea</taxon>
    </lineage>
</organism>
<feature type="transmembrane region" description="Helical" evidence="7">
    <location>
        <begin position="79"/>
        <end position="102"/>
    </location>
</feature>
<feature type="transmembrane region" description="Helical" evidence="7">
    <location>
        <begin position="43"/>
        <end position="67"/>
    </location>
</feature>
<keyword evidence="3" id="KW-1003">Cell membrane</keyword>
<evidence type="ECO:0000313" key="9">
    <source>
        <dbReference type="Proteomes" id="UP001250662"/>
    </source>
</evidence>
<evidence type="ECO:0000313" key="8">
    <source>
        <dbReference type="EMBL" id="MDT0621253.1"/>
    </source>
</evidence>
<protein>
    <submittedName>
        <fullName evidence="8">Lipopolysaccharide biosynthesis protein</fullName>
    </submittedName>
</protein>